<evidence type="ECO:0000313" key="2">
    <source>
        <dbReference type="Proteomes" id="UP001194468"/>
    </source>
</evidence>
<gene>
    <name evidence="1" type="ORF">L210DRAFT_3447358</name>
</gene>
<protein>
    <submittedName>
        <fullName evidence="1">Uncharacterized protein</fullName>
    </submittedName>
</protein>
<accession>A0AAD4BVY6</accession>
<name>A0AAD4BVY6_BOLED</name>
<evidence type="ECO:0000313" key="1">
    <source>
        <dbReference type="EMBL" id="KAF8441579.1"/>
    </source>
</evidence>
<sequence length="160" mass="17670">MPQQVDNATIVMLDRISEDDIGRKLRVAGRMLTYDAETTLVLLQDASNALLVDASLCVDADVPSAKDRKIGHGWALERKSYVWVVGYLERVDMELPIPMLPAYLPPPDINPSLVMRAVIIAPVTKDFSTGRVRDMLAGMAEVPPVAYPEWAVEDARHGQS</sequence>
<dbReference type="EMBL" id="WHUW01000010">
    <property type="protein sequence ID" value="KAF8441579.1"/>
    <property type="molecule type" value="Genomic_DNA"/>
</dbReference>
<dbReference type="AlphaFoldDB" id="A0AAD4BVY6"/>
<proteinExistence type="predicted"/>
<reference evidence="1" key="1">
    <citation type="submission" date="2019-10" db="EMBL/GenBank/DDBJ databases">
        <authorList>
            <consortium name="DOE Joint Genome Institute"/>
            <person name="Kuo A."/>
            <person name="Miyauchi S."/>
            <person name="Kiss E."/>
            <person name="Drula E."/>
            <person name="Kohler A."/>
            <person name="Sanchez-Garcia M."/>
            <person name="Andreopoulos B."/>
            <person name="Barry K.W."/>
            <person name="Bonito G."/>
            <person name="Buee M."/>
            <person name="Carver A."/>
            <person name="Chen C."/>
            <person name="Cichocki N."/>
            <person name="Clum A."/>
            <person name="Culley D."/>
            <person name="Crous P.W."/>
            <person name="Fauchery L."/>
            <person name="Girlanda M."/>
            <person name="Hayes R."/>
            <person name="Keri Z."/>
            <person name="LaButti K."/>
            <person name="Lipzen A."/>
            <person name="Lombard V."/>
            <person name="Magnuson J."/>
            <person name="Maillard F."/>
            <person name="Morin E."/>
            <person name="Murat C."/>
            <person name="Nolan M."/>
            <person name="Ohm R."/>
            <person name="Pangilinan J."/>
            <person name="Pereira M."/>
            <person name="Perotto S."/>
            <person name="Peter M."/>
            <person name="Riley R."/>
            <person name="Sitrit Y."/>
            <person name="Stielow B."/>
            <person name="Szollosi G."/>
            <person name="Zifcakova L."/>
            <person name="Stursova M."/>
            <person name="Spatafora J.W."/>
            <person name="Tedersoo L."/>
            <person name="Vaario L.-M."/>
            <person name="Yamada A."/>
            <person name="Yan M."/>
            <person name="Wang P."/>
            <person name="Xu J."/>
            <person name="Bruns T."/>
            <person name="Baldrian P."/>
            <person name="Vilgalys R."/>
            <person name="Henrissat B."/>
            <person name="Grigoriev I.V."/>
            <person name="Hibbett D."/>
            <person name="Nagy L.G."/>
            <person name="Martin F.M."/>
        </authorList>
    </citation>
    <scope>NUCLEOTIDE SEQUENCE</scope>
    <source>
        <strain evidence="1">BED1</strain>
    </source>
</reference>
<dbReference type="Proteomes" id="UP001194468">
    <property type="component" value="Unassembled WGS sequence"/>
</dbReference>
<reference evidence="1" key="2">
    <citation type="journal article" date="2020" name="Nat. Commun.">
        <title>Large-scale genome sequencing of mycorrhizal fungi provides insights into the early evolution of symbiotic traits.</title>
        <authorList>
            <person name="Miyauchi S."/>
            <person name="Kiss E."/>
            <person name="Kuo A."/>
            <person name="Drula E."/>
            <person name="Kohler A."/>
            <person name="Sanchez-Garcia M."/>
            <person name="Morin E."/>
            <person name="Andreopoulos B."/>
            <person name="Barry K.W."/>
            <person name="Bonito G."/>
            <person name="Buee M."/>
            <person name="Carver A."/>
            <person name="Chen C."/>
            <person name="Cichocki N."/>
            <person name="Clum A."/>
            <person name="Culley D."/>
            <person name="Crous P.W."/>
            <person name="Fauchery L."/>
            <person name="Girlanda M."/>
            <person name="Hayes R.D."/>
            <person name="Keri Z."/>
            <person name="LaButti K."/>
            <person name="Lipzen A."/>
            <person name="Lombard V."/>
            <person name="Magnuson J."/>
            <person name="Maillard F."/>
            <person name="Murat C."/>
            <person name="Nolan M."/>
            <person name="Ohm R.A."/>
            <person name="Pangilinan J."/>
            <person name="Pereira M.F."/>
            <person name="Perotto S."/>
            <person name="Peter M."/>
            <person name="Pfister S."/>
            <person name="Riley R."/>
            <person name="Sitrit Y."/>
            <person name="Stielow J.B."/>
            <person name="Szollosi G."/>
            <person name="Zifcakova L."/>
            <person name="Stursova M."/>
            <person name="Spatafora J.W."/>
            <person name="Tedersoo L."/>
            <person name="Vaario L.M."/>
            <person name="Yamada A."/>
            <person name="Yan M."/>
            <person name="Wang P."/>
            <person name="Xu J."/>
            <person name="Bruns T."/>
            <person name="Baldrian P."/>
            <person name="Vilgalys R."/>
            <person name="Dunand C."/>
            <person name="Henrissat B."/>
            <person name="Grigoriev I.V."/>
            <person name="Hibbett D."/>
            <person name="Nagy L.G."/>
            <person name="Martin F.M."/>
        </authorList>
    </citation>
    <scope>NUCLEOTIDE SEQUENCE</scope>
    <source>
        <strain evidence="1">BED1</strain>
    </source>
</reference>
<keyword evidence="2" id="KW-1185">Reference proteome</keyword>
<comment type="caution">
    <text evidence="1">The sequence shown here is derived from an EMBL/GenBank/DDBJ whole genome shotgun (WGS) entry which is preliminary data.</text>
</comment>
<organism evidence="1 2">
    <name type="scientific">Boletus edulis BED1</name>
    <dbReference type="NCBI Taxonomy" id="1328754"/>
    <lineage>
        <taxon>Eukaryota</taxon>
        <taxon>Fungi</taxon>
        <taxon>Dikarya</taxon>
        <taxon>Basidiomycota</taxon>
        <taxon>Agaricomycotina</taxon>
        <taxon>Agaricomycetes</taxon>
        <taxon>Agaricomycetidae</taxon>
        <taxon>Boletales</taxon>
        <taxon>Boletineae</taxon>
        <taxon>Boletaceae</taxon>
        <taxon>Boletoideae</taxon>
        <taxon>Boletus</taxon>
    </lineage>
</organism>